<dbReference type="Proteomes" id="UP000663879">
    <property type="component" value="Unassembled WGS sequence"/>
</dbReference>
<name>A0A813QY37_9BILA</name>
<evidence type="ECO:0000256" key="5">
    <source>
        <dbReference type="PROSITE-ProRule" id="PRU00283"/>
    </source>
</evidence>
<evidence type="ECO:0000256" key="6">
    <source>
        <dbReference type="SAM" id="Coils"/>
    </source>
</evidence>
<dbReference type="InterPro" id="IPR027417">
    <property type="entry name" value="P-loop_NTPase"/>
</dbReference>
<evidence type="ECO:0000256" key="7">
    <source>
        <dbReference type="SAM" id="Phobius"/>
    </source>
</evidence>
<keyword evidence="3 6" id="KW-0175">Coiled coil</keyword>
<dbReference type="SMART" id="SM00129">
    <property type="entry name" value="KISc"/>
    <property type="match status" value="1"/>
</dbReference>
<keyword evidence="4 5" id="KW-0505">Motor protein</keyword>
<dbReference type="InterPro" id="IPR001752">
    <property type="entry name" value="Kinesin_motor_dom"/>
</dbReference>
<feature type="domain" description="Kinesin motor" evidence="8">
    <location>
        <begin position="5"/>
        <end position="353"/>
    </location>
</feature>
<keyword evidence="2 5" id="KW-0067">ATP-binding</keyword>
<evidence type="ECO:0000256" key="1">
    <source>
        <dbReference type="ARBA" id="ARBA00022741"/>
    </source>
</evidence>
<dbReference type="AlphaFoldDB" id="A0A813QY37"/>
<dbReference type="GO" id="GO:0005524">
    <property type="term" value="F:ATP binding"/>
    <property type="evidence" value="ECO:0007669"/>
    <property type="project" value="UniProtKB-UniRule"/>
</dbReference>
<keyword evidence="7" id="KW-1133">Transmembrane helix</keyword>
<gene>
    <name evidence="9" type="ORF">OXX778_LOCUS5163</name>
</gene>
<reference evidence="9" key="1">
    <citation type="submission" date="2021-02" db="EMBL/GenBank/DDBJ databases">
        <authorList>
            <person name="Nowell W R."/>
        </authorList>
    </citation>
    <scope>NUCLEOTIDE SEQUENCE</scope>
    <source>
        <strain evidence="9">Ploen Becks lab</strain>
    </source>
</reference>
<dbReference type="Gene3D" id="3.40.850.10">
    <property type="entry name" value="Kinesin motor domain"/>
    <property type="match status" value="1"/>
</dbReference>
<keyword evidence="7" id="KW-0472">Membrane</keyword>
<dbReference type="InterPro" id="IPR036961">
    <property type="entry name" value="Kinesin_motor_dom_sf"/>
</dbReference>
<evidence type="ECO:0000256" key="4">
    <source>
        <dbReference type="ARBA" id="ARBA00023175"/>
    </source>
</evidence>
<dbReference type="InterPro" id="IPR008984">
    <property type="entry name" value="SMAD_FHA_dom_sf"/>
</dbReference>
<dbReference type="EMBL" id="CAJNOC010000547">
    <property type="protein sequence ID" value="CAF0775099.1"/>
    <property type="molecule type" value="Genomic_DNA"/>
</dbReference>
<comment type="caution">
    <text evidence="9">The sequence shown here is derived from an EMBL/GenBank/DDBJ whole genome shotgun (WGS) entry which is preliminary data.</text>
</comment>
<keyword evidence="1 5" id="KW-0547">Nucleotide-binding</keyword>
<dbReference type="Pfam" id="PF00225">
    <property type="entry name" value="Kinesin"/>
    <property type="match status" value="1"/>
</dbReference>
<dbReference type="PRINTS" id="PR00380">
    <property type="entry name" value="KINESINHEAVY"/>
</dbReference>
<dbReference type="PROSITE" id="PS00411">
    <property type="entry name" value="KINESIN_MOTOR_1"/>
    <property type="match status" value="1"/>
</dbReference>
<accession>A0A813QY37</accession>
<evidence type="ECO:0000256" key="3">
    <source>
        <dbReference type="ARBA" id="ARBA00023054"/>
    </source>
</evidence>
<dbReference type="Gene3D" id="2.60.200.20">
    <property type="match status" value="1"/>
</dbReference>
<proteinExistence type="inferred from homology"/>
<dbReference type="InterPro" id="IPR019821">
    <property type="entry name" value="Kinesin_motor_CS"/>
</dbReference>
<evidence type="ECO:0000313" key="9">
    <source>
        <dbReference type="EMBL" id="CAF0775099.1"/>
    </source>
</evidence>
<evidence type="ECO:0000256" key="2">
    <source>
        <dbReference type="ARBA" id="ARBA00022840"/>
    </source>
</evidence>
<dbReference type="OrthoDB" id="3176171at2759"/>
<dbReference type="InterPro" id="IPR035892">
    <property type="entry name" value="C2_domain_sf"/>
</dbReference>
<dbReference type="SUPFAM" id="SSF49879">
    <property type="entry name" value="SMAD/FHA domain"/>
    <property type="match status" value="1"/>
</dbReference>
<dbReference type="Gene3D" id="2.60.40.150">
    <property type="entry name" value="C2 domain"/>
    <property type="match status" value="1"/>
</dbReference>
<dbReference type="GO" id="GO:0007018">
    <property type="term" value="P:microtubule-based movement"/>
    <property type="evidence" value="ECO:0007669"/>
    <property type="project" value="InterPro"/>
</dbReference>
<sequence>MAEENLKVAVRVRPFNQREKDAKSKLIVSMAGNQTIISHPQTKEEKKYAYDYSYWSHDSFKTESNGYFSADNPKYADQKRVFNDLGLGVLKNAWEGFNASLFAYGQTGSGKSYSVVGYGPNKGIVPMVCEDIFNKAEPLKSSGKTIEVTFSMLEIYSEVVRDLLNPSGNRKSGLTIREDPKIGFFPQGLTKKLVGTYPDITKLMDEGTANRTIAATNMNATSSRAHTIVTVNLVQKYKNEAGKEMAKSSMINLVDLAGSERADATGATGDRLKEGAAINLSLTSLGNVISALADNSAGKNVKVPYRDSVLTKLLMNALGGNSKTIMIAAISPADINYDESVSTLRYADRAKQIKTKAIVNEDPTEKLIKDLREENAKLKKMLESGGKIDPALLQQFTNTNQGGDQKVNDDVLQKQLEENEKAMKEMQQSYEEKLAQAKATAGISDRAVIMEKAKKTPHLSNINMDPSLSGTIKLLLEGEGKKTIGLPGNSDISLNGIGILNEHGIITNTANKFTIERLNDSKILRNGKLLSSPAELVHLDRLVFGASQYYMFIDPSKATPKDINYTFEMAQDEIAKASGLISSDKQANMSQEQIQCQAELIDLLPAIEEANAISIALDKKTVFSALPVSASARGEYDGKIKAYVCVKNFSTGLEWLWNKNKFLDRKADMTELYMDFMDDGVINKDKFKTKNGQGSNAVQVSYDPFYESPDTPTQIGTAMVFGKTLPYLLPNKTEAKILDLKSKEAGIINIEVVPCGANGKPLNEKEAAPVITDPKIDLLNKPLSFMIKIGASKINNPIYEDIYCVFQMYKDNIIHKTDTIKGTSTPDFKFSKNFTFEVTQEMLDFLLNQCLYIQIFGEQKHPKPEQINNKITTKEFFEREKIDSQKNLIGKISTTVDPETEKLREELKLSKIQQSRLEQSIANVNKLIQLSGGSSIGSIYVQSIILATNEQEVNRILSDYVKNKDKPQAQNVPAPVNNNNPNNPTFVIHLDKNNKRRDENSALSLLFVVIFFIIAFFGCVTADVEGGVVGGRRRRELREQKREVLSSNVIPELDVIPQTNTSKRCMAMGKGIFC</sequence>
<keyword evidence="7" id="KW-0812">Transmembrane</keyword>
<evidence type="ECO:0000259" key="8">
    <source>
        <dbReference type="PROSITE" id="PS50067"/>
    </source>
</evidence>
<feature type="coiled-coil region" evidence="6">
    <location>
        <begin position="409"/>
        <end position="440"/>
    </location>
</feature>
<dbReference type="GO" id="GO:0008017">
    <property type="term" value="F:microtubule binding"/>
    <property type="evidence" value="ECO:0007669"/>
    <property type="project" value="InterPro"/>
</dbReference>
<dbReference type="FunFam" id="3.40.850.10:FF:000063">
    <property type="entry name" value="Kinesin-like protein"/>
    <property type="match status" value="1"/>
</dbReference>
<evidence type="ECO:0000313" key="10">
    <source>
        <dbReference type="Proteomes" id="UP000663879"/>
    </source>
</evidence>
<dbReference type="GO" id="GO:0003777">
    <property type="term" value="F:microtubule motor activity"/>
    <property type="evidence" value="ECO:0007669"/>
    <property type="project" value="InterPro"/>
</dbReference>
<dbReference type="PANTHER" id="PTHR47117">
    <property type="entry name" value="STAR-RELATED LIPID TRANSFER PROTEIN 9"/>
    <property type="match status" value="1"/>
</dbReference>
<dbReference type="SUPFAM" id="SSF49562">
    <property type="entry name" value="C2 domain (Calcium/lipid-binding domain, CaLB)"/>
    <property type="match status" value="1"/>
</dbReference>
<dbReference type="SUPFAM" id="SSF52540">
    <property type="entry name" value="P-loop containing nucleoside triphosphate hydrolases"/>
    <property type="match status" value="1"/>
</dbReference>
<dbReference type="PROSITE" id="PS50067">
    <property type="entry name" value="KINESIN_MOTOR_2"/>
    <property type="match status" value="1"/>
</dbReference>
<comment type="similarity">
    <text evidence="5">Belongs to the TRAFAC class myosin-kinesin ATPase superfamily. Kinesin family.</text>
</comment>
<organism evidence="9 10">
    <name type="scientific">Brachionus calyciflorus</name>
    <dbReference type="NCBI Taxonomy" id="104777"/>
    <lineage>
        <taxon>Eukaryota</taxon>
        <taxon>Metazoa</taxon>
        <taxon>Spiralia</taxon>
        <taxon>Gnathifera</taxon>
        <taxon>Rotifera</taxon>
        <taxon>Eurotatoria</taxon>
        <taxon>Monogononta</taxon>
        <taxon>Pseudotrocha</taxon>
        <taxon>Ploima</taxon>
        <taxon>Brachionidae</taxon>
        <taxon>Brachionus</taxon>
    </lineage>
</organism>
<protein>
    <recommendedName>
        <fullName evidence="8">Kinesin motor domain-containing protein</fullName>
    </recommendedName>
</protein>
<feature type="binding site" evidence="5">
    <location>
        <begin position="105"/>
        <end position="112"/>
    </location>
    <ligand>
        <name>ATP</name>
        <dbReference type="ChEBI" id="CHEBI:30616"/>
    </ligand>
</feature>
<feature type="transmembrane region" description="Helical" evidence="7">
    <location>
        <begin position="1002"/>
        <end position="1024"/>
    </location>
</feature>
<keyword evidence="10" id="KW-1185">Reference proteome</keyword>